<dbReference type="SUPFAM" id="SSF47473">
    <property type="entry name" value="EF-hand"/>
    <property type="match status" value="1"/>
</dbReference>
<proteinExistence type="predicted"/>
<dbReference type="Gene3D" id="1.10.238.10">
    <property type="entry name" value="EF-hand"/>
    <property type="match status" value="1"/>
</dbReference>
<protein>
    <recommendedName>
        <fullName evidence="5">Phosphoinositide phospholipase C</fullName>
    </recommendedName>
</protein>
<dbReference type="SUPFAM" id="SSF51126">
    <property type="entry name" value="Pectin lyase-like"/>
    <property type="match status" value="2"/>
</dbReference>
<feature type="region of interest" description="Disordered" evidence="1">
    <location>
        <begin position="1196"/>
        <end position="1250"/>
    </location>
</feature>
<dbReference type="PANTHER" id="PTHR11319">
    <property type="entry name" value="G PROTEIN-COUPLED RECEPTOR-RELATED"/>
    <property type="match status" value="1"/>
</dbReference>
<organism evidence="3 4">
    <name type="scientific">Prymnesium parvum</name>
    <name type="common">Toxic golden alga</name>
    <dbReference type="NCBI Taxonomy" id="97485"/>
    <lineage>
        <taxon>Eukaryota</taxon>
        <taxon>Haptista</taxon>
        <taxon>Haptophyta</taxon>
        <taxon>Prymnesiophyceae</taxon>
        <taxon>Prymnesiales</taxon>
        <taxon>Prymnesiaceae</taxon>
        <taxon>Prymnesium</taxon>
    </lineage>
</organism>
<dbReference type="PANTHER" id="PTHR11319:SF35">
    <property type="entry name" value="OUTER MEMBRANE PROTEIN PMPC-RELATED"/>
    <property type="match status" value="1"/>
</dbReference>
<feature type="compositionally biased region" description="Pro residues" evidence="1">
    <location>
        <begin position="1225"/>
        <end position="1242"/>
    </location>
</feature>
<name>A0AB34JS66_PRYPA</name>
<comment type="caution">
    <text evidence="3">The sequence shown here is derived from an EMBL/GenBank/DDBJ whole genome shotgun (WGS) entry which is preliminary data.</text>
</comment>
<keyword evidence="2" id="KW-1133">Transmembrane helix</keyword>
<feature type="compositionally biased region" description="Low complexity" evidence="1">
    <location>
        <begin position="1214"/>
        <end position="1224"/>
    </location>
</feature>
<evidence type="ECO:0000256" key="1">
    <source>
        <dbReference type="SAM" id="MobiDB-lite"/>
    </source>
</evidence>
<evidence type="ECO:0008006" key="5">
    <source>
        <dbReference type="Google" id="ProtNLM"/>
    </source>
</evidence>
<feature type="transmembrane region" description="Helical" evidence="2">
    <location>
        <begin position="1895"/>
        <end position="1919"/>
    </location>
</feature>
<keyword evidence="2" id="KW-0472">Membrane</keyword>
<gene>
    <name evidence="3" type="ORF">AB1Y20_018543</name>
</gene>
<dbReference type="EMBL" id="JBGBPQ010000005">
    <property type="protein sequence ID" value="KAL1523607.1"/>
    <property type="molecule type" value="Genomic_DNA"/>
</dbReference>
<accession>A0AB34JS66</accession>
<evidence type="ECO:0000313" key="3">
    <source>
        <dbReference type="EMBL" id="KAL1523607.1"/>
    </source>
</evidence>
<dbReference type="Proteomes" id="UP001515480">
    <property type="component" value="Unassembled WGS sequence"/>
</dbReference>
<feature type="compositionally biased region" description="Pro residues" evidence="1">
    <location>
        <begin position="1197"/>
        <end position="1213"/>
    </location>
</feature>
<feature type="transmembrane region" description="Helical" evidence="2">
    <location>
        <begin position="1767"/>
        <end position="1791"/>
    </location>
</feature>
<feature type="transmembrane region" description="Helical" evidence="2">
    <location>
        <begin position="1689"/>
        <end position="1712"/>
    </location>
</feature>
<dbReference type="InterPro" id="IPR011050">
    <property type="entry name" value="Pectin_lyase_fold/virulence"/>
</dbReference>
<evidence type="ECO:0000256" key="2">
    <source>
        <dbReference type="SAM" id="Phobius"/>
    </source>
</evidence>
<reference evidence="3 4" key="1">
    <citation type="journal article" date="2024" name="Science">
        <title>Giant polyketide synthase enzymes in the biosynthesis of giant marine polyether toxins.</title>
        <authorList>
            <person name="Fallon T.R."/>
            <person name="Shende V.V."/>
            <person name="Wierzbicki I.H."/>
            <person name="Pendleton A.L."/>
            <person name="Watervoot N.F."/>
            <person name="Auber R.P."/>
            <person name="Gonzalez D.J."/>
            <person name="Wisecaver J.H."/>
            <person name="Moore B.S."/>
        </authorList>
    </citation>
    <scope>NUCLEOTIDE SEQUENCE [LARGE SCALE GENOMIC DNA]</scope>
    <source>
        <strain evidence="3 4">12B1</strain>
    </source>
</reference>
<sequence length="2934" mass="321275">MFPVAAIQRTEDGIFLCGELTSDVRLTPRTYELTCPLVVTAGTTLTIEAGCTIHASTSWQLDTFSALDADSDEVLSLSELRAYFEARAVNRQVVDRLMSQLDGDLSGDLNRVEWVDVESAASELGEASTLLGAVLRVERGGRLIASGTADAPVTLDFAGTGGGVIIMGRAPVAHDVSPPPLYPFGGEDWADSSGALRYLRVWHSRRGIALFGVGNSTVVEHCEVAHSESNGFELHGGSVDVRHISAIFSNESAVTIGGGYVGRLQYVFAALGAHGRGGLHIVGNQTRPQVFSLTVLGGGGSGHANSTLGFLGGDGGTIGDAIFLHSPGFGVELTDAGARFAQPFPSPAPAPPPPPYRFDSALLFADQECGLQHPDGLSEGTGLGVHSSVESCALAAGEHHLAHGGCETFQFSSAYPIWGCICCHKADGGRHSLKWAVYQLVFAPPPFPSIPQRAPQLPGSPTGTSSPPPIDVNGGIHTPHSSRGNIMSDVQTPLMALDDAALITSPAVPVLVSVNASCLSAECMLSSHFNPLPSIIGGACLHTAVDSATRHGELYEQTQCAGAFPSPRPADNWLFGWSMLFPFAAGTAVESAVELELVSAAQSTSIRLQTSAVRNVTQQLARRSRCSELPSFFDASLCPRTAFMGHREAFWVRLVPPVGELHISTCTIDGGFDTDLTVFELLDGCELRQVACNGDGFGEQGSQPRYSRLSLQSSGSTTYMVAVGGYGGHIGDNITLTATLIEPPVSPLPPPPAASPPPPLHDEDLQPLIDRAPHDVPFLLMLGPAVQLKGTLFIRKSKRVVLRGAAPHNRTVISIQAPVRHFEVQDGAELYLSNIEVVGGQARGGCGGAVTVVGHGKLVVQYCAFAHNLADRGGAVCIEGDGELVLVAVDMAATNVAEYGQAVFLGRPMGESRIELLGVQFEGGGGNAIYSTGAWVTTSCLASGVCLFNKRSIYQASSYSSSCISITLGTLSVGVQCACFELHPAAKTSEQRALAPYGVSPVDSLIHPNSSVLACRYHPAGRYLFVPSDAITVRLVKGLNDEQTVNVTMLIHGDGLHLEGERDWWRVQPRGGPRYTLGDCTECDAPENNVTSFGVTCSVDSNGSVTVFDNEKVGRPFHVLQSFGYIPATSQSTLSLDIPISLSAFNLRETVLNPYKQVFEIITSIDSVQSTDYVEVYLIVSALAVSSQCEFASPALQPTPPPAALSAPAPAPPSATQTDASPAGPRGPPPTLPSPTAPPSPCAPARLPPCAIASSPPPPLSPFSLPLPVSPPDGRMLSASARTYAVADEATVPIVLSLRLRTGSREYGGGGSFTFTMRDRDGLPIVSEVRDNDDYNQYLKLQDFQAELHRDGYPESKYDVLPLLFVGNKLRGEDGTYAVVRSELIPRASHGLVNVDVELAYTGPHYVIVRGPDGPDTRARQLLPWAVEVIGECPEDEEPRGGDGTCSCKPGLTRPVQKQFGIPCVPCDEGDFKSTEGDEPCEQCARAAADPYRRVTLGPEAVHHDSLTDCGCEATFMLVHQALSPEQITKFCPKSSRSDLWARHANLSRYQRACCRSSSHCVERSEWVCVEQACREEYLSTIALAIEADASQNAVCRPCDQGQVICDTPHMLVRRVPTRPGFWRSNELSPVWLRCPVEEACVGTERINFTESLCRAGHYGVLCASCIESHFLSADGLCYECDGANVGQLVLYVLPFLILVVALLFCCCSLVIGYRLGYLWNLCQSIRPILFDKIQTVQHWIAKYSPLIERARARKARIIISMIQIQVYIIPTFSIIYPSLFSNFISLLEFWNSLVKPPSDCLFTFNQHATFWIWAVALPSLVILTVVLAILVFPKQLQAFVISSAFRLAFLFYPTVVVTIFSMFDCHTLDNASRYLRNDLSLDCDSKEHIDVQNMAFVMACLIPLGIPSAYLIAVIYYWPQLSLVQKVESALNDGLVIQHAPRIERSTAPPLQRHETSRRNELLECALRARIQLKLLHALRIKLEGAPQIARDLRTSQLESAPLKRADELRCLVQEEANAVFCATAIAETFSTHSFTGDDAVVGEMLSSEAIEHQIETKTQALERSLLSLRWISSSGEGLLPGSELQVSEAFREKLTKGQREFTQAETKAFHDQISYDSYVSAYSLYFRPVTTPELWTLIKCQIRHVEERLARISPSTVITSERRRISATLQKLEQHFLQRSKIREFRAWRPKFSDVRLLTRRDQAHTLLAEWHQYLGLQLDESKRTPCIQQVWPCFWYHPQLSSSEEELALYNFTTATIRLRNEGSAITSLLPMPFNLCKRTKFTLMKADENKSFALCRDRTDQLVLIVGNQKRPAEVPEDLMQYGELRGTITSVQEFVGGKVVAAVSGNRQQITFSNPKLRNVAIFKSDRDKSFAISRGCGATAALELTVNGEKRQTVRNPRKLNGAIIEPPVVGQIISVAEFLGGEVKVKLRDGRQMSFENPHAAEETPSFECDGKRFAVWEKDIAAAELDLDAWARLPMTSQNRRRGNLLFSRTVELKGTRSEWLADCMRERPEANDELIAVDGEFVAQALRVNEQWDHSATYLMLQSAATRRFCGSGSALAINEQHKGCALKIYGTNGDTMVIRRDGALLCDIKVVWLRYRPTHPLLETEMKIRDVITEFRLVKVDLHGIAYFLENPFAALPSEQSPRTSNITLVTPQWSRITAWASGRVEQQQPTHPQTPMKSYDAVLEEVARSWIEEMAEGDRVALHDLPFATGVAARDDFDDKGGEGGPLGRDGGSVVGLRAAIEDFRVSHLDAGESLFRTAHIGRASRDRAKRKLALYVHQLTRMREFCYRLDLELPRPDEVTLWLKCGRTGRNKMIKLHKGMKPQLRRQAAATCLKCTKQLFRKRPLQVVSSADCWYEVLKREPLNIAKFHSVPLYIRELTDPFLLNGPWCFWLECGLPWESVENLYKVLLIGPLATEGKSQVI</sequence>
<keyword evidence="4" id="KW-1185">Reference proteome</keyword>
<keyword evidence="2" id="KW-0812">Transmembrane</keyword>
<dbReference type="InterPro" id="IPR011992">
    <property type="entry name" value="EF-hand-dom_pair"/>
</dbReference>
<evidence type="ECO:0000313" key="4">
    <source>
        <dbReference type="Proteomes" id="UP001515480"/>
    </source>
</evidence>
<feature type="transmembrane region" description="Helical" evidence="2">
    <location>
        <begin position="1811"/>
        <end position="1833"/>
    </location>
</feature>